<evidence type="ECO:0008006" key="4">
    <source>
        <dbReference type="Google" id="ProtNLM"/>
    </source>
</evidence>
<dbReference type="AlphaFoldDB" id="A0A6A6E1A5"/>
<proteinExistence type="predicted"/>
<evidence type="ECO:0000313" key="3">
    <source>
        <dbReference type="Proteomes" id="UP000800200"/>
    </source>
</evidence>
<protein>
    <recommendedName>
        <fullName evidence="4">Fungal N-terminal domain-containing protein</fullName>
    </recommendedName>
</protein>
<evidence type="ECO:0000313" key="2">
    <source>
        <dbReference type="EMBL" id="KAF2185574.1"/>
    </source>
</evidence>
<dbReference type="OrthoDB" id="3045089at2759"/>
<feature type="region of interest" description="Disordered" evidence="1">
    <location>
        <begin position="296"/>
        <end position="327"/>
    </location>
</feature>
<sequence>MSFGFSPSDIVLFIGFATKVVKALKDEGGSRSEYQLAERQCQDLLAVMEDIKRLDLSNIPEPFCSKIKEYGSHTREFVTAFKQTIDQYEKSMGKTSQRGGVRSAPRKVKWAFDAADDLDKFRQSLSAQLHLVHITISTSILQTLPGTLSSQALGRRAHPAGRLQGHLDWNYNPVDGLNFLNMVDDITDLVYERLLTAPSMPLASQRRIPTLPDNVSISVPQSQPNTSAEGLGLPSTNYSDNDPVPNQEREPADVQPQPRHQNTLAAEINEYLHSLNLEQLSLEEVEMLNQAHNSSQRRLLLGSEEPSPESELQGAKVPSYRAQTPPDETKRFDTLGLTASIVGFISSASRLAFEASAIYKSVVGAPRELRTLSNRIMQYTSLLRIAANIIRDSIPDENLQMVGLQVLRDGEEAFEGIRHVLAKYNPKTGTQRRAKAVVLVMKWSSDRKRIFAIMDEIESLKSTLTIMLQTHQSQMTERTLEAMKFATEQASVSHQR</sequence>
<keyword evidence="3" id="KW-1185">Reference proteome</keyword>
<feature type="region of interest" description="Disordered" evidence="1">
    <location>
        <begin position="213"/>
        <end position="259"/>
    </location>
</feature>
<gene>
    <name evidence="2" type="ORF">K469DRAFT_726693</name>
</gene>
<accession>A0A6A6E1A5</accession>
<reference evidence="2" key="1">
    <citation type="journal article" date="2020" name="Stud. Mycol.">
        <title>101 Dothideomycetes genomes: a test case for predicting lifestyles and emergence of pathogens.</title>
        <authorList>
            <person name="Haridas S."/>
            <person name="Albert R."/>
            <person name="Binder M."/>
            <person name="Bloem J."/>
            <person name="Labutti K."/>
            <person name="Salamov A."/>
            <person name="Andreopoulos B."/>
            <person name="Baker S."/>
            <person name="Barry K."/>
            <person name="Bills G."/>
            <person name="Bluhm B."/>
            <person name="Cannon C."/>
            <person name="Castanera R."/>
            <person name="Culley D."/>
            <person name="Daum C."/>
            <person name="Ezra D."/>
            <person name="Gonzalez J."/>
            <person name="Henrissat B."/>
            <person name="Kuo A."/>
            <person name="Liang C."/>
            <person name="Lipzen A."/>
            <person name="Lutzoni F."/>
            <person name="Magnuson J."/>
            <person name="Mondo S."/>
            <person name="Nolan M."/>
            <person name="Ohm R."/>
            <person name="Pangilinan J."/>
            <person name="Park H.-J."/>
            <person name="Ramirez L."/>
            <person name="Alfaro M."/>
            <person name="Sun H."/>
            <person name="Tritt A."/>
            <person name="Yoshinaga Y."/>
            <person name="Zwiers L.-H."/>
            <person name="Turgeon B."/>
            <person name="Goodwin S."/>
            <person name="Spatafora J."/>
            <person name="Crous P."/>
            <person name="Grigoriev I."/>
        </authorList>
    </citation>
    <scope>NUCLEOTIDE SEQUENCE</scope>
    <source>
        <strain evidence="2">CBS 207.26</strain>
    </source>
</reference>
<dbReference type="PANTHER" id="PTHR38886:SF1">
    <property type="entry name" value="NACHT-NTPASE AND P-LOOP NTPASES N-TERMINAL DOMAIN-CONTAINING PROTEIN"/>
    <property type="match status" value="1"/>
</dbReference>
<dbReference type="PANTHER" id="PTHR38886">
    <property type="entry name" value="SESA DOMAIN-CONTAINING PROTEIN"/>
    <property type="match status" value="1"/>
</dbReference>
<name>A0A6A6E1A5_9PEZI</name>
<feature type="compositionally biased region" description="Low complexity" evidence="1">
    <location>
        <begin position="299"/>
        <end position="312"/>
    </location>
</feature>
<dbReference type="EMBL" id="ML994633">
    <property type="protein sequence ID" value="KAF2185574.1"/>
    <property type="molecule type" value="Genomic_DNA"/>
</dbReference>
<organism evidence="2 3">
    <name type="scientific">Zopfia rhizophila CBS 207.26</name>
    <dbReference type="NCBI Taxonomy" id="1314779"/>
    <lineage>
        <taxon>Eukaryota</taxon>
        <taxon>Fungi</taxon>
        <taxon>Dikarya</taxon>
        <taxon>Ascomycota</taxon>
        <taxon>Pezizomycotina</taxon>
        <taxon>Dothideomycetes</taxon>
        <taxon>Dothideomycetes incertae sedis</taxon>
        <taxon>Zopfiaceae</taxon>
        <taxon>Zopfia</taxon>
    </lineage>
</organism>
<evidence type="ECO:0000256" key="1">
    <source>
        <dbReference type="SAM" id="MobiDB-lite"/>
    </source>
</evidence>
<dbReference type="Proteomes" id="UP000800200">
    <property type="component" value="Unassembled WGS sequence"/>
</dbReference>
<feature type="compositionally biased region" description="Polar residues" evidence="1">
    <location>
        <begin position="213"/>
        <end position="240"/>
    </location>
</feature>